<dbReference type="SUPFAM" id="SSF52540">
    <property type="entry name" value="P-loop containing nucleoside triphosphate hydrolases"/>
    <property type="match status" value="1"/>
</dbReference>
<keyword evidence="1" id="KW-0175">Coiled coil</keyword>
<dbReference type="eggNOG" id="COG0419">
    <property type="taxonomic scope" value="Bacteria"/>
</dbReference>
<dbReference type="Gene3D" id="3.40.50.300">
    <property type="entry name" value="P-loop containing nucleotide triphosphate hydrolases"/>
    <property type="match status" value="1"/>
</dbReference>
<dbReference type="HOGENOM" id="CLU_026279_0_0_0"/>
<dbReference type="KEGG" id="plm:Plim_3154"/>
<evidence type="ECO:0000313" key="4">
    <source>
        <dbReference type="Proteomes" id="UP000002220"/>
    </source>
</evidence>
<feature type="domain" description="Rad50/SbcC-type AAA" evidence="2">
    <location>
        <begin position="21"/>
        <end position="115"/>
    </location>
</feature>
<dbReference type="InterPro" id="IPR038729">
    <property type="entry name" value="Rad50/SbcC_AAA"/>
</dbReference>
<dbReference type="OrthoDB" id="103556at2"/>
<dbReference type="Proteomes" id="UP000002220">
    <property type="component" value="Chromosome"/>
</dbReference>
<evidence type="ECO:0000256" key="1">
    <source>
        <dbReference type="SAM" id="Coils"/>
    </source>
</evidence>
<gene>
    <name evidence="3" type="ordered locus">Plim_3154</name>
</gene>
<reference evidence="3 4" key="1">
    <citation type="journal article" date="2010" name="Stand. Genomic Sci.">
        <title>Complete genome sequence of Planctomyces limnophilus type strain (Mu 290).</title>
        <authorList>
            <person name="Labutti K."/>
            <person name="Sikorski J."/>
            <person name="Schneider S."/>
            <person name="Nolan M."/>
            <person name="Lucas S."/>
            <person name="Glavina Del Rio T."/>
            <person name="Tice H."/>
            <person name="Cheng J.F."/>
            <person name="Goodwin L."/>
            <person name="Pitluck S."/>
            <person name="Liolios K."/>
            <person name="Ivanova N."/>
            <person name="Mavromatis K."/>
            <person name="Mikhailova N."/>
            <person name="Pati A."/>
            <person name="Chen A."/>
            <person name="Palaniappan K."/>
            <person name="Land M."/>
            <person name="Hauser L."/>
            <person name="Chang Y.J."/>
            <person name="Jeffries C.D."/>
            <person name="Tindall B.J."/>
            <person name="Rohde M."/>
            <person name="Goker M."/>
            <person name="Woyke T."/>
            <person name="Bristow J."/>
            <person name="Eisen J.A."/>
            <person name="Markowitz V."/>
            <person name="Hugenholtz P."/>
            <person name="Kyrpides N.C."/>
            <person name="Klenk H.P."/>
            <person name="Lapidus A."/>
        </authorList>
    </citation>
    <scope>NUCLEOTIDE SEQUENCE [LARGE SCALE GENOMIC DNA]</scope>
    <source>
        <strain evidence="4">ATCC 43296 / DSM 3776 / IFAM 1008 / 290</strain>
    </source>
</reference>
<protein>
    <recommendedName>
        <fullName evidence="2">Rad50/SbcC-type AAA domain-containing protein</fullName>
    </recommendedName>
</protein>
<dbReference type="AlphaFoldDB" id="D5STE0"/>
<sequence length="679" mass="77234">MGLRIRRLLMAVTTAKGRFGATIPFEDGLNVLWAPNTSGKSTAMMSILYALGLEGMLGPSHQPPLPDAMRTHVMTGTSEIPVVESFVRMEIENSKGERITVQRQVESSNPKDSRQLVRVLLGPYMTKPDGQYERRDFYVRTGRAATDPSGFHRFLAEFIGYILPQIPAADNETVPLYLECLFPFFFVDQMTGWRDIKARMPTYLRIMEMGKRSAEYVLSLDILRRAIDKQENERKQAQLKEKWTTTASKAKAVTAASHVIVRGIPEDPTATWPPTPPLELLITDGTNWKSVRDSIKSLQTRLKEIDEKEIPRAEQVAQSAIEDLQRTEEELSRLTSRLEALTRDLMAERAHRDSVFKRLQALAEDYRKYQDAKKVEDRGGNIPIELASGNCPTCHQPIKDVLLEQEHASPPMTLEENILFIRDQIATFRDMYEDTKGVVEAKERQLDAIRQKIYDTNSTMRSLKHTLHSGGEVPSAAAIQERLLLEQSAISLQNVSDNFAEFDTVFENLANEWAEIQSRLKSLAKIGLTDMDEMKIAYLQTMFVQQLEEYQFSSFPIDQMSISRESYRPARNDFDVGLTSASDTIRIIWAYLIGMLEADRKFQTNHLGMLVFDEPRQQGTKKLSFDALLKRASKCAESKQQVIVATSEDKETLDSIIRDIPCHYLQYPGKILTPIPKKT</sequence>
<dbReference type="EMBL" id="CP001744">
    <property type="protein sequence ID" value="ADG68969.1"/>
    <property type="molecule type" value="Genomic_DNA"/>
</dbReference>
<dbReference type="Gene3D" id="1.20.1170.10">
    <property type="match status" value="1"/>
</dbReference>
<organism evidence="3 4">
    <name type="scientific">Planctopirus limnophila (strain ATCC 43296 / DSM 3776 / IFAM 1008 / Mu 290)</name>
    <name type="common">Planctomyces limnophilus</name>
    <dbReference type="NCBI Taxonomy" id="521674"/>
    <lineage>
        <taxon>Bacteria</taxon>
        <taxon>Pseudomonadati</taxon>
        <taxon>Planctomycetota</taxon>
        <taxon>Planctomycetia</taxon>
        <taxon>Planctomycetales</taxon>
        <taxon>Planctomycetaceae</taxon>
        <taxon>Planctopirus</taxon>
    </lineage>
</organism>
<feature type="coiled-coil region" evidence="1">
    <location>
        <begin position="310"/>
        <end position="351"/>
    </location>
</feature>
<dbReference type="GO" id="GO:0006302">
    <property type="term" value="P:double-strand break repair"/>
    <property type="evidence" value="ECO:0007669"/>
    <property type="project" value="InterPro"/>
</dbReference>
<evidence type="ECO:0000259" key="2">
    <source>
        <dbReference type="Pfam" id="PF13476"/>
    </source>
</evidence>
<name>D5STE0_PLAL2</name>
<proteinExistence type="predicted"/>
<dbReference type="RefSeq" id="WP_013111400.1">
    <property type="nucleotide sequence ID" value="NC_014148.1"/>
</dbReference>
<dbReference type="PANTHER" id="PTHR32114">
    <property type="entry name" value="ABC TRANSPORTER ABCH.3"/>
    <property type="match status" value="1"/>
</dbReference>
<dbReference type="Pfam" id="PF13476">
    <property type="entry name" value="AAA_23"/>
    <property type="match status" value="1"/>
</dbReference>
<dbReference type="InterPro" id="IPR027417">
    <property type="entry name" value="P-loop_NTPase"/>
</dbReference>
<accession>D5STE0</accession>
<dbReference type="PANTHER" id="PTHR32114:SF2">
    <property type="entry name" value="ABC TRANSPORTER ABCH.3"/>
    <property type="match status" value="1"/>
</dbReference>
<keyword evidence="4" id="KW-1185">Reference proteome</keyword>
<dbReference type="STRING" id="521674.Plim_3154"/>
<evidence type="ECO:0000313" key="3">
    <source>
        <dbReference type="EMBL" id="ADG68969.1"/>
    </source>
</evidence>
<dbReference type="GO" id="GO:0016887">
    <property type="term" value="F:ATP hydrolysis activity"/>
    <property type="evidence" value="ECO:0007669"/>
    <property type="project" value="InterPro"/>
</dbReference>